<reference evidence="2 3" key="1">
    <citation type="submission" date="2019-02" db="EMBL/GenBank/DDBJ databases">
        <title>Deep-cultivation of Planctomycetes and their phenomic and genomic characterization uncovers novel biology.</title>
        <authorList>
            <person name="Wiegand S."/>
            <person name="Jogler M."/>
            <person name="Boedeker C."/>
            <person name="Pinto D."/>
            <person name="Vollmers J."/>
            <person name="Rivas-Marin E."/>
            <person name="Kohn T."/>
            <person name="Peeters S.H."/>
            <person name="Heuer A."/>
            <person name="Rast P."/>
            <person name="Oberbeckmann S."/>
            <person name="Bunk B."/>
            <person name="Jeske O."/>
            <person name="Meyerdierks A."/>
            <person name="Storesund J.E."/>
            <person name="Kallscheuer N."/>
            <person name="Luecker S."/>
            <person name="Lage O.M."/>
            <person name="Pohl T."/>
            <person name="Merkel B.J."/>
            <person name="Hornburger P."/>
            <person name="Mueller R.-W."/>
            <person name="Bruemmer F."/>
            <person name="Labrenz M."/>
            <person name="Spormann A.M."/>
            <person name="Op den Camp H."/>
            <person name="Overmann J."/>
            <person name="Amann R."/>
            <person name="Jetten M.S.M."/>
            <person name="Mascher T."/>
            <person name="Medema M.H."/>
            <person name="Devos D.P."/>
            <person name="Kaster A.-K."/>
            <person name="Ovreas L."/>
            <person name="Rohde M."/>
            <person name="Galperin M.Y."/>
            <person name="Jogler C."/>
        </authorList>
    </citation>
    <scope>NUCLEOTIDE SEQUENCE [LARGE SCALE GENOMIC DNA]</scope>
    <source>
        <strain evidence="2 3">ETA_A8</strain>
    </source>
</reference>
<dbReference type="EMBL" id="CP036274">
    <property type="protein sequence ID" value="QDU28418.1"/>
    <property type="molecule type" value="Genomic_DNA"/>
</dbReference>
<dbReference type="InterPro" id="IPR011990">
    <property type="entry name" value="TPR-like_helical_dom_sf"/>
</dbReference>
<protein>
    <submittedName>
        <fullName evidence="2">Anaphase-promoting complex, cyclosome, subunit 3</fullName>
    </submittedName>
</protein>
<name>A0A517YDW5_9BACT</name>
<feature type="compositionally biased region" description="Basic and acidic residues" evidence="1">
    <location>
        <begin position="641"/>
        <end position="653"/>
    </location>
</feature>
<evidence type="ECO:0000313" key="2">
    <source>
        <dbReference type="EMBL" id="QDU28418.1"/>
    </source>
</evidence>
<sequence length="653" mass="73490">MNKNYWPAGLACAGLAILSVTTTGCVPRAKTITETTSTSTGSARSVDELTLGFESLRNLNNPAATERGADGIVSNSSASRAVFYLNQWLARQDIDAFQWQSDPMFEKTPQSIRKHPVFAQLDQLDYTLPDVTYLQQCLWLNDIAQRTTQEPAPAALQPWLQEIEKNGKIEAANQLRQAERLFDWTVRNIQLNPLLPPPKGPQLTAEEAKKSDNRPPPQRGVPGPGYQQLPRQTLLYGEGDSWERGRIFIQLCRQAGIPAVMLGMVRDTELAGPQAWAAAVLVEEELYLFDPQLGIAIPGPNRQGIATLTEFVADESLRTALQPPEGEPYGVTAEDLQNVAALLEAQPETLYRRMAFLEEPINNARAHSRTEQRAEGDDRPRLEIVLAYRPTELEPKLRRVKHISTVGLWRVPFEAVFYSMALPEVVAKQPELAMRLQEREIVLNKEEMVYLGDKQTVDRSLVEGQQQKVRTPRSVTLNQGRDYFLRGRFEDLDGRPGARSVMLSFRPSAQEIELHESSPAYLRAKYGEHVPLPEDPKQRALGLMRMGRMMRSAKNNSTYWLALSYFETGEYANAIEWLDPIVRGEFPDSPWLDGARYITARSYEALGKTDQARELYLADESPQAAGNKLRAEWLKPPVDAAKPEKPTDESEKK</sequence>
<feature type="region of interest" description="Disordered" evidence="1">
    <location>
        <begin position="192"/>
        <end position="230"/>
    </location>
</feature>
<dbReference type="RefSeq" id="WP_145090675.1">
    <property type="nucleotide sequence ID" value="NZ_CP036274.1"/>
</dbReference>
<gene>
    <name evidence="2" type="ORF">ETAA8_35180</name>
</gene>
<dbReference type="AlphaFoldDB" id="A0A517YDW5"/>
<dbReference type="KEGG" id="aagg:ETAA8_35180"/>
<dbReference type="Proteomes" id="UP000315017">
    <property type="component" value="Chromosome"/>
</dbReference>
<keyword evidence="3" id="KW-1185">Reference proteome</keyword>
<dbReference type="Gene3D" id="1.25.40.10">
    <property type="entry name" value="Tetratricopeptide repeat domain"/>
    <property type="match status" value="1"/>
</dbReference>
<feature type="region of interest" description="Disordered" evidence="1">
    <location>
        <begin position="621"/>
        <end position="653"/>
    </location>
</feature>
<organism evidence="2 3">
    <name type="scientific">Anatilimnocola aggregata</name>
    <dbReference type="NCBI Taxonomy" id="2528021"/>
    <lineage>
        <taxon>Bacteria</taxon>
        <taxon>Pseudomonadati</taxon>
        <taxon>Planctomycetota</taxon>
        <taxon>Planctomycetia</taxon>
        <taxon>Pirellulales</taxon>
        <taxon>Pirellulaceae</taxon>
        <taxon>Anatilimnocola</taxon>
    </lineage>
</organism>
<evidence type="ECO:0000256" key="1">
    <source>
        <dbReference type="SAM" id="MobiDB-lite"/>
    </source>
</evidence>
<evidence type="ECO:0000313" key="3">
    <source>
        <dbReference type="Proteomes" id="UP000315017"/>
    </source>
</evidence>
<proteinExistence type="predicted"/>
<dbReference type="PROSITE" id="PS51257">
    <property type="entry name" value="PROKAR_LIPOPROTEIN"/>
    <property type="match status" value="1"/>
</dbReference>
<dbReference type="Pfam" id="PF12895">
    <property type="entry name" value="ANAPC3"/>
    <property type="match status" value="1"/>
</dbReference>
<dbReference type="OrthoDB" id="212511at2"/>
<accession>A0A517YDW5</accession>